<keyword evidence="2" id="KW-0812">Transmembrane</keyword>
<feature type="transmembrane region" description="Helical" evidence="2">
    <location>
        <begin position="49"/>
        <end position="70"/>
    </location>
</feature>
<keyword evidence="2" id="KW-0472">Membrane</keyword>
<keyword evidence="2" id="KW-1133">Transmembrane helix</keyword>
<evidence type="ECO:0008006" key="5">
    <source>
        <dbReference type="Google" id="ProtNLM"/>
    </source>
</evidence>
<dbReference type="PANTHER" id="PTHR34980">
    <property type="entry name" value="INNER MEMBRANE PROTEIN-RELATED-RELATED"/>
    <property type="match status" value="1"/>
</dbReference>
<dbReference type="RefSeq" id="WP_048861786.1">
    <property type="nucleotide sequence ID" value="NZ_BANB01000396.1"/>
</dbReference>
<protein>
    <recommendedName>
        <fullName evidence="5">DUF805 domain-containing protein</fullName>
    </recommendedName>
</protein>
<organism evidence="3 4">
    <name type="scientific">Acidisphaera rubrifaciens HS-AP3</name>
    <dbReference type="NCBI Taxonomy" id="1231350"/>
    <lineage>
        <taxon>Bacteria</taxon>
        <taxon>Pseudomonadati</taxon>
        <taxon>Pseudomonadota</taxon>
        <taxon>Alphaproteobacteria</taxon>
        <taxon>Acetobacterales</taxon>
        <taxon>Acetobacteraceae</taxon>
        <taxon>Acidisphaera</taxon>
    </lineage>
</organism>
<dbReference type="GO" id="GO:0005886">
    <property type="term" value="C:plasma membrane"/>
    <property type="evidence" value="ECO:0007669"/>
    <property type="project" value="TreeGrafter"/>
</dbReference>
<proteinExistence type="predicted"/>
<dbReference type="EMBL" id="BANB01000396">
    <property type="protein sequence ID" value="GAN77617.1"/>
    <property type="molecule type" value="Genomic_DNA"/>
</dbReference>
<keyword evidence="4" id="KW-1185">Reference proteome</keyword>
<evidence type="ECO:0000256" key="2">
    <source>
        <dbReference type="SAM" id="Phobius"/>
    </source>
</evidence>
<evidence type="ECO:0000256" key="1">
    <source>
        <dbReference type="SAM" id="MobiDB-lite"/>
    </source>
</evidence>
<dbReference type="OrthoDB" id="9812349at2"/>
<evidence type="ECO:0000313" key="4">
    <source>
        <dbReference type="Proteomes" id="UP000032680"/>
    </source>
</evidence>
<evidence type="ECO:0000313" key="3">
    <source>
        <dbReference type="EMBL" id="GAN77617.1"/>
    </source>
</evidence>
<feature type="region of interest" description="Disordered" evidence="1">
    <location>
        <begin position="136"/>
        <end position="168"/>
    </location>
</feature>
<comment type="caution">
    <text evidence="3">The sequence shown here is derived from an EMBL/GenBank/DDBJ whole genome shotgun (WGS) entry which is preliminary data.</text>
</comment>
<feature type="transmembrane region" description="Helical" evidence="2">
    <location>
        <begin position="104"/>
        <end position="126"/>
    </location>
</feature>
<dbReference type="AlphaFoldDB" id="A0A0D6P7I0"/>
<sequence>MIYCPACGQQMRDAALSCPVCGRAIQTAQPYVASDWFSLDGRIGRRAFWLWYALPLTAGGLVAGGLDWWLGRHHVVDTIYTAATLWPSLAASVKRLHDRDRSGWYQLFYLIPVFGWVWLAVELGFLRGTHGPNRFGPDPLGPDPVAPDPAGTDKMGPDAPGAGPAVAG</sequence>
<name>A0A0D6P7I0_9PROT</name>
<dbReference type="Pfam" id="PF05656">
    <property type="entry name" value="DUF805"/>
    <property type="match status" value="1"/>
</dbReference>
<accession>A0A0D6P7I0</accession>
<dbReference type="Proteomes" id="UP000032680">
    <property type="component" value="Unassembled WGS sequence"/>
</dbReference>
<feature type="compositionally biased region" description="Low complexity" evidence="1">
    <location>
        <begin position="157"/>
        <end position="168"/>
    </location>
</feature>
<gene>
    <name evidence="3" type="ORF">Asru_0396_02</name>
</gene>
<dbReference type="InterPro" id="IPR008523">
    <property type="entry name" value="DUF805"/>
</dbReference>
<reference evidence="3 4" key="1">
    <citation type="submission" date="2012-11" db="EMBL/GenBank/DDBJ databases">
        <title>Whole genome sequence of Acidisphaera rubrifaciens HS-AP3.</title>
        <authorList>
            <person name="Azuma Y."/>
            <person name="Higashiura N."/>
            <person name="Hirakawa H."/>
            <person name="Matsushita K."/>
        </authorList>
    </citation>
    <scope>NUCLEOTIDE SEQUENCE [LARGE SCALE GENOMIC DNA]</scope>
    <source>
        <strain evidence="3 4">HS-AP3</strain>
    </source>
</reference>
<dbReference type="PANTHER" id="PTHR34980:SF1">
    <property type="entry name" value="INNER MEMBRANE PROTEIN"/>
    <property type="match status" value="1"/>
</dbReference>